<dbReference type="PANTHER" id="PTHR43163">
    <property type="entry name" value="DIPEPTIDE TRANSPORT SYSTEM PERMEASE PROTEIN DPPB-RELATED"/>
    <property type="match status" value="1"/>
</dbReference>
<dbReference type="Pfam" id="PF19300">
    <property type="entry name" value="BPD_transp_1_N"/>
    <property type="match status" value="1"/>
</dbReference>
<dbReference type="SUPFAM" id="SSF161098">
    <property type="entry name" value="MetI-like"/>
    <property type="match status" value="1"/>
</dbReference>
<dbReference type="Gene3D" id="1.10.3720.10">
    <property type="entry name" value="MetI-like"/>
    <property type="match status" value="1"/>
</dbReference>
<feature type="transmembrane region" description="Helical" evidence="7">
    <location>
        <begin position="292"/>
        <end position="318"/>
    </location>
</feature>
<dbReference type="InterPro" id="IPR000515">
    <property type="entry name" value="MetI-like"/>
</dbReference>
<dbReference type="RefSeq" id="WP_320312649.1">
    <property type="nucleotide sequence ID" value="NZ_JAVIKH010000002.1"/>
</dbReference>
<keyword evidence="5 7" id="KW-1133">Transmembrane helix</keyword>
<accession>A0ABU4W6T6</accession>
<proteinExistence type="inferred from homology"/>
<keyword evidence="10" id="KW-1185">Reference proteome</keyword>
<feature type="transmembrane region" description="Helical" evidence="7">
    <location>
        <begin position="246"/>
        <end position="272"/>
    </location>
</feature>
<evidence type="ECO:0000256" key="5">
    <source>
        <dbReference type="ARBA" id="ARBA00022989"/>
    </source>
</evidence>
<gene>
    <name evidence="9" type="ORF">RFV38_01805</name>
</gene>
<dbReference type="EMBL" id="JAVIKH010000002">
    <property type="protein sequence ID" value="MDX8335236.1"/>
    <property type="molecule type" value="Genomic_DNA"/>
</dbReference>
<comment type="caution">
    <text evidence="9">The sequence shown here is derived from an EMBL/GenBank/DDBJ whole genome shotgun (WGS) entry which is preliminary data.</text>
</comment>
<evidence type="ECO:0000256" key="6">
    <source>
        <dbReference type="ARBA" id="ARBA00023136"/>
    </source>
</evidence>
<evidence type="ECO:0000256" key="4">
    <source>
        <dbReference type="ARBA" id="ARBA00022692"/>
    </source>
</evidence>
<feature type="transmembrane region" description="Helical" evidence="7">
    <location>
        <begin position="141"/>
        <end position="165"/>
    </location>
</feature>
<feature type="transmembrane region" description="Helical" evidence="7">
    <location>
        <begin position="12"/>
        <end position="31"/>
    </location>
</feature>
<dbReference type="CDD" id="cd06261">
    <property type="entry name" value="TM_PBP2"/>
    <property type="match status" value="1"/>
</dbReference>
<dbReference type="PANTHER" id="PTHR43163:SF6">
    <property type="entry name" value="DIPEPTIDE TRANSPORT SYSTEM PERMEASE PROTEIN DPPB-RELATED"/>
    <property type="match status" value="1"/>
</dbReference>
<evidence type="ECO:0000256" key="2">
    <source>
        <dbReference type="ARBA" id="ARBA00022448"/>
    </source>
</evidence>
<evidence type="ECO:0000313" key="10">
    <source>
        <dbReference type="Proteomes" id="UP001279681"/>
    </source>
</evidence>
<organism evidence="9 10">
    <name type="scientific">Candidatus Cetobacterium colombiensis</name>
    <dbReference type="NCBI Taxonomy" id="3073100"/>
    <lineage>
        <taxon>Bacteria</taxon>
        <taxon>Fusobacteriati</taxon>
        <taxon>Fusobacteriota</taxon>
        <taxon>Fusobacteriia</taxon>
        <taxon>Fusobacteriales</taxon>
        <taxon>Fusobacteriaceae</taxon>
        <taxon>Cetobacterium</taxon>
    </lineage>
</organism>
<dbReference type="Pfam" id="PF00528">
    <property type="entry name" value="BPD_transp_1"/>
    <property type="match status" value="1"/>
</dbReference>
<dbReference type="Proteomes" id="UP001279681">
    <property type="component" value="Unassembled WGS sequence"/>
</dbReference>
<reference evidence="10" key="1">
    <citation type="submission" date="2023-07" db="EMBL/GenBank/DDBJ databases">
        <authorList>
            <person name="Colorado M.A."/>
            <person name="Villamil L.M."/>
            <person name="Melo J.F."/>
            <person name="Rodriguez J.A."/>
            <person name="Ruiz R.Y."/>
        </authorList>
    </citation>
    <scope>NUCLEOTIDE SEQUENCE [LARGE SCALE GENOMIC DNA]</scope>
    <source>
        <strain evidence="10">C33</strain>
    </source>
</reference>
<evidence type="ECO:0000259" key="8">
    <source>
        <dbReference type="PROSITE" id="PS50928"/>
    </source>
</evidence>
<keyword evidence="2 7" id="KW-0813">Transport</keyword>
<protein>
    <submittedName>
        <fullName evidence="9">ABC transporter permease</fullName>
    </submittedName>
</protein>
<evidence type="ECO:0000256" key="7">
    <source>
        <dbReference type="RuleBase" id="RU363032"/>
    </source>
</evidence>
<evidence type="ECO:0000313" key="9">
    <source>
        <dbReference type="EMBL" id="MDX8335236.1"/>
    </source>
</evidence>
<comment type="similarity">
    <text evidence="7">Belongs to the binding-protein-dependent transport system permease family.</text>
</comment>
<dbReference type="InterPro" id="IPR045621">
    <property type="entry name" value="BPD_transp_1_N"/>
</dbReference>
<dbReference type="InterPro" id="IPR035906">
    <property type="entry name" value="MetI-like_sf"/>
</dbReference>
<sequence length="329" mass="36703">MNTSNSIIKQIIRAIFLIFCVSVVSFTLVSLSPLDPIEMNLGQTVKGSMSPEQLKKVQDYWGVNTPLIERYLSWFKDFLRGDMNISLLYRRPVVQIIGERLSSSLWLMGTAWILSGFLGFFLGVIAGFKRNKIIDHIIHKYALISASIPSFWFALLLLIVFSVWLDIFPIGMSIPIGVDFSNVTFKDRIHHAILPIITLIFINSSAIILHTREKMIEVLDSDYVLFAKARGENTFSIIFRHSIRNILLPAITLQFVSISEIFGGSVLIESVFSYPGLGQATVKAGLGGDVPLLLAITVVTATIVFLGNLIANILYGIVDPRIGIKKKKE</sequence>
<keyword evidence="6 7" id="KW-0472">Membrane</keyword>
<keyword evidence="3" id="KW-1003">Cell membrane</keyword>
<evidence type="ECO:0000256" key="3">
    <source>
        <dbReference type="ARBA" id="ARBA00022475"/>
    </source>
</evidence>
<name>A0ABU4W6T6_9FUSO</name>
<evidence type="ECO:0000256" key="1">
    <source>
        <dbReference type="ARBA" id="ARBA00004651"/>
    </source>
</evidence>
<feature type="domain" description="ABC transmembrane type-1" evidence="8">
    <location>
        <begin position="101"/>
        <end position="311"/>
    </location>
</feature>
<feature type="transmembrane region" description="Helical" evidence="7">
    <location>
        <begin position="189"/>
        <end position="209"/>
    </location>
</feature>
<keyword evidence="4 7" id="KW-0812">Transmembrane</keyword>
<comment type="subcellular location">
    <subcellularLocation>
        <location evidence="1 7">Cell membrane</location>
        <topology evidence="1 7">Multi-pass membrane protein</topology>
    </subcellularLocation>
</comment>
<dbReference type="PROSITE" id="PS50928">
    <property type="entry name" value="ABC_TM1"/>
    <property type="match status" value="1"/>
</dbReference>
<feature type="transmembrane region" description="Helical" evidence="7">
    <location>
        <begin position="105"/>
        <end position="129"/>
    </location>
</feature>